<dbReference type="FunFam" id="3.15.10.30:FF:000001">
    <property type="entry name" value="Takeout-like protein 1"/>
    <property type="match status" value="1"/>
</dbReference>
<dbReference type="EMBL" id="KQ768090">
    <property type="protein sequence ID" value="OAD53233.1"/>
    <property type="molecule type" value="Genomic_DNA"/>
</dbReference>
<dbReference type="AlphaFoldDB" id="A0A310SD43"/>
<dbReference type="PANTHER" id="PTHR11008:SF32">
    <property type="entry name" value="CIRCADIAN CLOCK-CONTROLLED PROTEIN DAYWAKE-RELATED"/>
    <property type="match status" value="1"/>
</dbReference>
<dbReference type="GO" id="GO:0007623">
    <property type="term" value="P:circadian rhythm"/>
    <property type="evidence" value="ECO:0007669"/>
    <property type="project" value="UniProtKB-ARBA"/>
</dbReference>
<evidence type="ECO:0000256" key="4">
    <source>
        <dbReference type="SAM" id="MobiDB-lite"/>
    </source>
</evidence>
<protein>
    <submittedName>
        <fullName evidence="5">Protein takeout</fullName>
    </submittedName>
</protein>
<dbReference type="OrthoDB" id="10002384at2759"/>
<dbReference type="InterPro" id="IPR038606">
    <property type="entry name" value="To_sf"/>
</dbReference>
<dbReference type="SMART" id="SM00700">
    <property type="entry name" value="JHBP"/>
    <property type="match status" value="1"/>
</dbReference>
<keyword evidence="2" id="KW-0090">Biological rhythms</keyword>
<comment type="similarity">
    <text evidence="3">Belongs to the TO family.</text>
</comment>
<organism evidence="5 6">
    <name type="scientific">Eufriesea mexicana</name>
    <dbReference type="NCBI Taxonomy" id="516756"/>
    <lineage>
        <taxon>Eukaryota</taxon>
        <taxon>Metazoa</taxon>
        <taxon>Ecdysozoa</taxon>
        <taxon>Arthropoda</taxon>
        <taxon>Hexapoda</taxon>
        <taxon>Insecta</taxon>
        <taxon>Pterygota</taxon>
        <taxon>Neoptera</taxon>
        <taxon>Endopterygota</taxon>
        <taxon>Hymenoptera</taxon>
        <taxon>Apocrita</taxon>
        <taxon>Aculeata</taxon>
        <taxon>Apoidea</taxon>
        <taxon>Anthophila</taxon>
        <taxon>Apidae</taxon>
        <taxon>Eufriesea</taxon>
    </lineage>
</organism>
<proteinExistence type="inferred from homology"/>
<dbReference type="Pfam" id="PF06585">
    <property type="entry name" value="JHBP"/>
    <property type="match status" value="1"/>
</dbReference>
<keyword evidence="6" id="KW-1185">Reference proteome</keyword>
<keyword evidence="1" id="KW-0732">Signal</keyword>
<evidence type="ECO:0000313" key="6">
    <source>
        <dbReference type="Proteomes" id="UP000250275"/>
    </source>
</evidence>
<evidence type="ECO:0000256" key="3">
    <source>
        <dbReference type="ARBA" id="ARBA00060902"/>
    </source>
</evidence>
<dbReference type="Proteomes" id="UP000250275">
    <property type="component" value="Unassembled WGS sequence"/>
</dbReference>
<dbReference type="InterPro" id="IPR010562">
    <property type="entry name" value="Haemolymph_juvenile_hormone-bd"/>
</dbReference>
<dbReference type="PANTHER" id="PTHR11008">
    <property type="entry name" value="PROTEIN TAKEOUT-LIKE PROTEIN"/>
    <property type="match status" value="1"/>
</dbReference>
<evidence type="ECO:0000256" key="2">
    <source>
        <dbReference type="ARBA" id="ARBA00023108"/>
    </source>
</evidence>
<evidence type="ECO:0000256" key="1">
    <source>
        <dbReference type="ARBA" id="ARBA00022729"/>
    </source>
</evidence>
<name>A0A310SD43_9HYME</name>
<dbReference type="Gene3D" id="3.15.10.30">
    <property type="entry name" value="Haemolymph juvenile hormone binding protein"/>
    <property type="match status" value="1"/>
</dbReference>
<accession>A0A310SD43</accession>
<reference evidence="5 6" key="1">
    <citation type="submission" date="2015-07" db="EMBL/GenBank/DDBJ databases">
        <title>The genome of Eufriesea mexicana.</title>
        <authorList>
            <person name="Pan H."/>
            <person name="Kapheim K."/>
        </authorList>
    </citation>
    <scope>NUCLEOTIDE SEQUENCE [LARGE SCALE GENOMIC DNA]</scope>
    <source>
        <strain evidence="5">0111107269</strain>
        <tissue evidence="5">Whole body</tissue>
    </source>
</reference>
<feature type="region of interest" description="Disordered" evidence="4">
    <location>
        <begin position="295"/>
        <end position="328"/>
    </location>
</feature>
<evidence type="ECO:0000313" key="5">
    <source>
        <dbReference type="EMBL" id="OAD53233.1"/>
    </source>
</evidence>
<dbReference type="GO" id="GO:0005615">
    <property type="term" value="C:extracellular space"/>
    <property type="evidence" value="ECO:0007669"/>
    <property type="project" value="TreeGrafter"/>
</dbReference>
<feature type="region of interest" description="Disordered" evidence="4">
    <location>
        <begin position="252"/>
        <end position="272"/>
    </location>
</feature>
<sequence length="868" mass="98452">MGDSLNERIDNLRKRSKLLLAQIDKNSKKVKDEFKKFNSQNLILKENSRNHGKINLPHSLIKKDNKSWKLRNDSSGVGGALRSDCFCNSPNQTSASMSNTSTAKKILTSSKKHFENQSSLENIYRKPVKECYCNTEIRKAQHKSTRTQHRPRSPCKKCRSHINFPAITIEDNFEKSTLSSPISCETLRRVQKIDYAPKSQFLRNVTSRVSLLQAATGDCPDTCFRSQCYHEMMAKKNVHDVGSIHQLKVDKRLEANHHSATSTLTKSKISEKYSSSGNESVEKCSKGIQVSLKKHSKPKVVRRTLSSKASVPDIKKTKSSSKVLTKSKKPVSSKECQCCHKNMPQQSKAVSEEEDSEKYKDSVCINKLENEIGREHVFDREMRELKKFREQNYFDTHGSSHTLSSKSSGSLEQYLLNDRLFAEPTKRIHKKDLVVTMPPCVTTQLKRMHYFPRYIVRQEKNNLNVNYKKKRCQTCPLTGHAIDLGVTKIRPPLNSLALNSHSAVRRNFHPEKRPLVGCSSKTLNMGKLSTAGFFVLATILAVAFAMDLHEKPLQTIEAWSERESQFQASVRLRNWCCTLLDPLQCSNRLPNNWRTCDRSLPDDAYYNCIAEAAQDAVVSLARGLKSFKILPIEPLAVDNLKIGESQGSVALRQEYKNIKIHGLTKDLKVKSYHIDWDKCLISSDTFSPQVDFVADYKLDGKVLLLPIRGSGRSNITLYNLNSHNEIRCEKIQKNGETYLRTKKYVVKFDPGRVNLVFDNLFEGDKILDERITFHIGYANPDWICGLVSALYEGDTEDRVAADETRQGILKASSFRVENNRARSHELSTCGVCASAKRGTTKRSANRDLAYQLVGMERAGRGLTVRLLC</sequence>
<gene>
    <name evidence="5" type="ORF">WN48_10652</name>
</gene>
<feature type="compositionally biased region" description="Polar residues" evidence="4">
    <location>
        <begin position="258"/>
        <end position="272"/>
    </location>
</feature>